<proteinExistence type="inferred from homology"/>
<dbReference type="EMBL" id="PEBX01000051">
    <property type="protein sequence ID" value="PTQ56031.1"/>
    <property type="molecule type" value="Genomic_DNA"/>
</dbReference>
<dbReference type="InterPro" id="IPR006059">
    <property type="entry name" value="SBP"/>
</dbReference>
<sequence>MMSRRFTVHHHKIGLHHIMSILLVMSLVGLLAACGGTTQPSSQPQNENQNNDALQETTSSSNSPASSSESTAKGNGTAILTSLDGPVEITFWHAMSGHHEETLQKITDAFMKANEQIKIKLEFQGNYSDLQQKLLAAAKSKTLPTMSQVIETWVTDYKQNHLVMDMNPYIMHPEIGWTKEELDDIVEAFRRANQWDGHYFSLPFSKSAQILFYNTDYLKEKNVDVPQTWEALKDAATELTFEKNGKKVIGFGLENSVGWQFHQWIRQAGGTFIDEETGKVEFDSPEGQEALQFFTGLVKNGIARLAGEDGYMSNPFGRGDVAMFVGSSAGIPFVDSAAKGNIKWSAAPVFAGKEKAVQFAGNAVSIFDAATDEQKLAAWLFIKYLLNTDNTALWAKETGYLPIRYSALKSPIWKDYVQAHPEQGIGTEAFNNGFFDPRVPGFDAVYQIMQKEIEAAFLSEKDIAQALHDAAKDSQEAIDKAKAKAH</sequence>
<reference evidence="7" key="1">
    <citation type="journal article" date="2018" name="Sci. Rep.">
        <title>Lignite coal burning seam in the remote Altai Mountains harbors a hydrogen-driven thermophilic microbial community.</title>
        <authorList>
            <person name="Kadnikov V.V."/>
            <person name="Mardanov A.V."/>
            <person name="Ivasenko D.A."/>
            <person name="Antsiferov D.V."/>
            <person name="Beletsky A.V."/>
            <person name="Karnachuk O.V."/>
            <person name="Ravin N.V."/>
        </authorList>
    </citation>
    <scope>NUCLEOTIDE SEQUENCE [LARGE SCALE GENOMIC DNA]</scope>
</reference>
<evidence type="ECO:0000256" key="1">
    <source>
        <dbReference type="ARBA" id="ARBA00004196"/>
    </source>
</evidence>
<protein>
    <submittedName>
        <fullName evidence="6">Glycerol-3-phosphate ABC transporter, periplasmic glycerol-3-phosphate-binding protein</fullName>
    </submittedName>
</protein>
<dbReference type="PANTHER" id="PTHR43649">
    <property type="entry name" value="ARABINOSE-BINDING PROTEIN-RELATED"/>
    <property type="match status" value="1"/>
</dbReference>
<comment type="caution">
    <text evidence="6">The sequence shown here is derived from an EMBL/GenBank/DDBJ whole genome shotgun (WGS) entry which is preliminary data.</text>
</comment>
<evidence type="ECO:0000256" key="2">
    <source>
        <dbReference type="ARBA" id="ARBA00008520"/>
    </source>
</evidence>
<keyword evidence="4" id="KW-0732">Signal</keyword>
<evidence type="ECO:0000256" key="5">
    <source>
        <dbReference type="SAM" id="MobiDB-lite"/>
    </source>
</evidence>
<evidence type="ECO:0000256" key="3">
    <source>
        <dbReference type="ARBA" id="ARBA00022448"/>
    </source>
</evidence>
<evidence type="ECO:0000256" key="4">
    <source>
        <dbReference type="ARBA" id="ARBA00022729"/>
    </source>
</evidence>
<accession>A0A2R6Y023</accession>
<feature type="compositionally biased region" description="Low complexity" evidence="5">
    <location>
        <begin position="39"/>
        <end position="71"/>
    </location>
</feature>
<dbReference type="InterPro" id="IPR050490">
    <property type="entry name" value="Bact_solute-bd_prot1"/>
</dbReference>
<dbReference type="GO" id="GO:0030313">
    <property type="term" value="C:cell envelope"/>
    <property type="evidence" value="ECO:0007669"/>
    <property type="project" value="UniProtKB-SubCell"/>
</dbReference>
<organism evidence="6 7">
    <name type="scientific">Candidatus Carbonibacillus altaicus</name>
    <dbReference type="NCBI Taxonomy" id="2163959"/>
    <lineage>
        <taxon>Bacteria</taxon>
        <taxon>Bacillati</taxon>
        <taxon>Bacillota</taxon>
        <taxon>Bacilli</taxon>
        <taxon>Bacillales</taxon>
        <taxon>Candidatus Carbonibacillus</taxon>
    </lineage>
</organism>
<comment type="similarity">
    <text evidence="2">Belongs to the bacterial solute-binding protein 1 family.</text>
</comment>
<keyword evidence="3" id="KW-0813">Transport</keyword>
<evidence type="ECO:0000313" key="6">
    <source>
        <dbReference type="EMBL" id="PTQ56031.1"/>
    </source>
</evidence>
<comment type="subcellular location">
    <subcellularLocation>
        <location evidence="1">Cell envelope</location>
    </subcellularLocation>
</comment>
<dbReference type="PANTHER" id="PTHR43649:SF31">
    <property type="entry name" value="SN-GLYCEROL-3-PHOSPHATE-BINDING PERIPLASMIC PROTEIN UGPB"/>
    <property type="match status" value="1"/>
</dbReference>
<dbReference type="AlphaFoldDB" id="A0A2R6Y023"/>
<dbReference type="CDD" id="cd14748">
    <property type="entry name" value="PBP2_UgpB"/>
    <property type="match status" value="1"/>
</dbReference>
<dbReference type="PROSITE" id="PS51257">
    <property type="entry name" value="PROKAR_LIPOPROTEIN"/>
    <property type="match status" value="1"/>
</dbReference>
<dbReference type="SUPFAM" id="SSF53850">
    <property type="entry name" value="Periplasmic binding protein-like II"/>
    <property type="match status" value="1"/>
</dbReference>
<dbReference type="Proteomes" id="UP000244338">
    <property type="component" value="Unassembled WGS sequence"/>
</dbReference>
<evidence type="ECO:0000313" key="7">
    <source>
        <dbReference type="Proteomes" id="UP000244338"/>
    </source>
</evidence>
<dbReference type="Gene3D" id="3.40.190.10">
    <property type="entry name" value="Periplasmic binding protein-like II"/>
    <property type="match status" value="1"/>
</dbReference>
<name>A0A2R6Y023_9BACL</name>
<feature type="region of interest" description="Disordered" evidence="5">
    <location>
        <begin position="38"/>
        <end position="77"/>
    </location>
</feature>
<gene>
    <name evidence="6" type="ORF">BSOLF_0992</name>
</gene>
<dbReference type="Pfam" id="PF13416">
    <property type="entry name" value="SBP_bac_8"/>
    <property type="match status" value="1"/>
</dbReference>